<sequence>MSWLVVGSSAVDAAPRAPAPRRPAWPSYVRVGACVFYLADGPGDSSSTARGFQSTAPMGFLQSGVQILAYWLVRHRHIDVHAVRGDLSQEAVMRDNRAFGTHRTRALGVCGLSQPPHRRPNLNLYIEASSRSQIHSVGYSRQGSSSQSPFGWAFSGVMQRPSLSSRRHVHLRCTANSLSTITCCCCKCEEVSEPGRCATAMRSRPQTMRMHGTASMCTAVVR</sequence>
<evidence type="ECO:0000313" key="1">
    <source>
        <dbReference type="EMBL" id="TFK87823.1"/>
    </source>
</evidence>
<organism evidence="1 2">
    <name type="scientific">Polyporus arcularius HHB13444</name>
    <dbReference type="NCBI Taxonomy" id="1314778"/>
    <lineage>
        <taxon>Eukaryota</taxon>
        <taxon>Fungi</taxon>
        <taxon>Dikarya</taxon>
        <taxon>Basidiomycota</taxon>
        <taxon>Agaricomycotina</taxon>
        <taxon>Agaricomycetes</taxon>
        <taxon>Polyporales</taxon>
        <taxon>Polyporaceae</taxon>
        <taxon>Polyporus</taxon>
    </lineage>
</organism>
<protein>
    <submittedName>
        <fullName evidence="1">Uncharacterized protein</fullName>
    </submittedName>
</protein>
<name>A0A5C3PP97_9APHY</name>
<dbReference type="InParanoid" id="A0A5C3PP97"/>
<proteinExistence type="predicted"/>
<dbReference type="EMBL" id="ML211137">
    <property type="protein sequence ID" value="TFK87823.1"/>
    <property type="molecule type" value="Genomic_DNA"/>
</dbReference>
<evidence type="ECO:0000313" key="2">
    <source>
        <dbReference type="Proteomes" id="UP000308197"/>
    </source>
</evidence>
<dbReference type="AlphaFoldDB" id="A0A5C3PP97"/>
<keyword evidence="2" id="KW-1185">Reference proteome</keyword>
<gene>
    <name evidence="1" type="ORF">K466DRAFT_96968</name>
</gene>
<reference evidence="1 2" key="1">
    <citation type="journal article" date="2019" name="Nat. Ecol. Evol.">
        <title>Megaphylogeny resolves global patterns of mushroom evolution.</title>
        <authorList>
            <person name="Varga T."/>
            <person name="Krizsan K."/>
            <person name="Foldi C."/>
            <person name="Dima B."/>
            <person name="Sanchez-Garcia M."/>
            <person name="Sanchez-Ramirez S."/>
            <person name="Szollosi G.J."/>
            <person name="Szarkandi J.G."/>
            <person name="Papp V."/>
            <person name="Albert L."/>
            <person name="Andreopoulos W."/>
            <person name="Angelini C."/>
            <person name="Antonin V."/>
            <person name="Barry K.W."/>
            <person name="Bougher N.L."/>
            <person name="Buchanan P."/>
            <person name="Buyck B."/>
            <person name="Bense V."/>
            <person name="Catcheside P."/>
            <person name="Chovatia M."/>
            <person name="Cooper J."/>
            <person name="Damon W."/>
            <person name="Desjardin D."/>
            <person name="Finy P."/>
            <person name="Geml J."/>
            <person name="Haridas S."/>
            <person name="Hughes K."/>
            <person name="Justo A."/>
            <person name="Karasinski D."/>
            <person name="Kautmanova I."/>
            <person name="Kiss B."/>
            <person name="Kocsube S."/>
            <person name="Kotiranta H."/>
            <person name="LaButti K.M."/>
            <person name="Lechner B.E."/>
            <person name="Liimatainen K."/>
            <person name="Lipzen A."/>
            <person name="Lukacs Z."/>
            <person name="Mihaltcheva S."/>
            <person name="Morgado L.N."/>
            <person name="Niskanen T."/>
            <person name="Noordeloos M.E."/>
            <person name="Ohm R.A."/>
            <person name="Ortiz-Santana B."/>
            <person name="Ovrebo C."/>
            <person name="Racz N."/>
            <person name="Riley R."/>
            <person name="Savchenko A."/>
            <person name="Shiryaev A."/>
            <person name="Soop K."/>
            <person name="Spirin V."/>
            <person name="Szebenyi C."/>
            <person name="Tomsovsky M."/>
            <person name="Tulloss R.E."/>
            <person name="Uehling J."/>
            <person name="Grigoriev I.V."/>
            <person name="Vagvolgyi C."/>
            <person name="Papp T."/>
            <person name="Martin F.M."/>
            <person name="Miettinen O."/>
            <person name="Hibbett D.S."/>
            <person name="Nagy L.G."/>
        </authorList>
    </citation>
    <scope>NUCLEOTIDE SEQUENCE [LARGE SCALE GENOMIC DNA]</scope>
    <source>
        <strain evidence="1 2">HHB13444</strain>
    </source>
</reference>
<dbReference type="Proteomes" id="UP000308197">
    <property type="component" value="Unassembled WGS sequence"/>
</dbReference>
<accession>A0A5C3PP97</accession>